<evidence type="ECO:0000256" key="5">
    <source>
        <dbReference type="ARBA" id="ARBA00022729"/>
    </source>
</evidence>
<evidence type="ECO:0000256" key="9">
    <source>
        <dbReference type="SAM" id="MobiDB-lite"/>
    </source>
</evidence>
<protein>
    <submittedName>
        <fullName evidence="12">Variant surface glycoprotein 1125.5089</fullName>
    </submittedName>
</protein>
<organism evidence="12">
    <name type="scientific">Trypanosoma brucei</name>
    <dbReference type="NCBI Taxonomy" id="5691"/>
    <lineage>
        <taxon>Eukaryota</taxon>
        <taxon>Discoba</taxon>
        <taxon>Euglenozoa</taxon>
        <taxon>Kinetoplastea</taxon>
        <taxon>Metakinetoplastina</taxon>
        <taxon>Trypanosomatida</taxon>
        <taxon>Trypanosomatidae</taxon>
        <taxon>Trypanosoma</taxon>
    </lineage>
</organism>
<reference evidence="12" key="1">
    <citation type="submission" date="2016-08" db="EMBL/GenBank/DDBJ databases">
        <title>VSG repertoire of Trypanosoma brucei EATRO 1125.</title>
        <authorList>
            <person name="Cross G.A."/>
        </authorList>
    </citation>
    <scope>NUCLEOTIDE SEQUENCE</scope>
    <source>
        <strain evidence="12">EATRO 1125</strain>
    </source>
</reference>
<evidence type="ECO:0000256" key="4">
    <source>
        <dbReference type="ARBA" id="ARBA00022622"/>
    </source>
</evidence>
<dbReference type="GO" id="GO:0098552">
    <property type="term" value="C:side of membrane"/>
    <property type="evidence" value="ECO:0007669"/>
    <property type="project" value="UniProtKB-KW"/>
</dbReference>
<comment type="subcellular location">
    <subcellularLocation>
        <location evidence="2">Cell membrane</location>
        <topology evidence="2">Lipid-anchor</topology>
        <topology evidence="2">GPI-anchor</topology>
    </subcellularLocation>
</comment>
<keyword evidence="5 10" id="KW-0732">Signal</keyword>
<dbReference type="VEuPathDB" id="TriTrypDB:Tb427_000026700"/>
<evidence type="ECO:0000256" key="2">
    <source>
        <dbReference type="ARBA" id="ARBA00004609"/>
    </source>
</evidence>
<accession>A0A1J0RBK7</accession>
<dbReference type="Pfam" id="PF13206">
    <property type="entry name" value="VSG_B"/>
    <property type="match status" value="1"/>
</dbReference>
<dbReference type="InterPro" id="IPR025932">
    <property type="entry name" value="Trypano_VSG_B_N_dom"/>
</dbReference>
<feature type="region of interest" description="Disordered" evidence="9">
    <location>
        <begin position="176"/>
        <end position="209"/>
    </location>
</feature>
<feature type="chain" id="PRO_5013040358" evidence="10">
    <location>
        <begin position="23"/>
        <end position="386"/>
    </location>
</feature>
<dbReference type="GO" id="GO:0005886">
    <property type="term" value="C:plasma membrane"/>
    <property type="evidence" value="ECO:0007669"/>
    <property type="project" value="UniProtKB-SubCell"/>
</dbReference>
<keyword evidence="6" id="KW-0472">Membrane</keyword>
<proteinExistence type="predicted"/>
<evidence type="ECO:0000256" key="6">
    <source>
        <dbReference type="ARBA" id="ARBA00023136"/>
    </source>
</evidence>
<evidence type="ECO:0000256" key="3">
    <source>
        <dbReference type="ARBA" id="ARBA00022475"/>
    </source>
</evidence>
<name>A0A1J0RBK7_9TRYP</name>
<dbReference type="AlphaFoldDB" id="A0A1J0RBK7"/>
<evidence type="ECO:0000256" key="7">
    <source>
        <dbReference type="ARBA" id="ARBA00023180"/>
    </source>
</evidence>
<evidence type="ECO:0000256" key="10">
    <source>
        <dbReference type="SAM" id="SignalP"/>
    </source>
</evidence>
<sequence>MATKQIALMFLLTVTNFQRAESAALSANENAPYFSTICGIIKVATTKLPTLQDIPDTADFEAVAELVNLSYTAPNALKQIADTKTAVNNIDTADTPANKYCKEGKTATCKTLAELLGEQTKNTHAKTIFRALADQNKKKQVEQTAAAILNLLGKIKESDAADKLKSAQTDINEALEGKPSGTAADADLKGDTDRATTCGKPADPGTKGKKAGTSLAVDTLCVCGTDTTQTTSKACGFDISNNNAGAITWDTGVGTSKQWANARQYCTETTAQAKLTGAAIRASVAAFKTALNSAKLASSYFPGGVGTIDSSPTNGCTGVKSSNDGCCVFYGKPSITIDGAAISWVQKLLSASSNLDAAEQKRQSDLHIFSQIQALNVTLTALIIAP</sequence>
<keyword evidence="7" id="KW-0325">Glycoprotein</keyword>
<keyword evidence="4" id="KW-0336">GPI-anchor</keyword>
<comment type="function">
    <text evidence="1">VSG forms a coat on the surface of the parasite. The trypanosome evades the immune response of the host by expressing a series of antigenically distinct VSGs from an estimated 1000 VSG genes.</text>
</comment>
<feature type="signal peptide" evidence="10">
    <location>
        <begin position="1"/>
        <end position="22"/>
    </location>
</feature>
<dbReference type="EMBL" id="KX701285">
    <property type="protein sequence ID" value="APD75241.1"/>
    <property type="molecule type" value="Genomic_DNA"/>
</dbReference>
<keyword evidence="3" id="KW-1003">Cell membrane</keyword>
<evidence type="ECO:0000256" key="1">
    <source>
        <dbReference type="ARBA" id="ARBA00002523"/>
    </source>
</evidence>
<evidence type="ECO:0000259" key="11">
    <source>
        <dbReference type="Pfam" id="PF13206"/>
    </source>
</evidence>
<keyword evidence="8" id="KW-0449">Lipoprotein</keyword>
<evidence type="ECO:0000256" key="8">
    <source>
        <dbReference type="ARBA" id="ARBA00023288"/>
    </source>
</evidence>
<evidence type="ECO:0000313" key="12">
    <source>
        <dbReference type="EMBL" id="APD75241.1"/>
    </source>
</evidence>
<feature type="domain" description="Trypanosome variant surface glycoprotein B-type N-terminal" evidence="11">
    <location>
        <begin position="18"/>
        <end position="373"/>
    </location>
</feature>